<sequence>MLIFQVNIDYHKKADATMRRKPPHGSTKNMQFLKKVSQTFGKCIKDARRSKGYSQRDLAAKVGVDYTYLSKLENDRADYPPKDEVIRSLIEHLDLEMDLANLSYLAGRITPEDSKVIQQLAKTYQDKMPVLLRKMQDPAAMRQLLESEDDHH</sequence>
<dbReference type="AlphaFoldDB" id="K9UR27"/>
<organism evidence="2 3">
    <name type="scientific">Chamaesiphon minutus (strain ATCC 27169 / PCC 6605)</name>
    <dbReference type="NCBI Taxonomy" id="1173020"/>
    <lineage>
        <taxon>Bacteria</taxon>
        <taxon>Bacillati</taxon>
        <taxon>Cyanobacteriota</taxon>
        <taxon>Cyanophyceae</taxon>
        <taxon>Gomontiellales</taxon>
        <taxon>Chamaesiphonaceae</taxon>
        <taxon>Chamaesiphon</taxon>
    </lineage>
</organism>
<geneLocation type="plasmid" evidence="2 3">
    <name>pCHA6605.01</name>
</geneLocation>
<dbReference type="PROSITE" id="PS50943">
    <property type="entry name" value="HTH_CROC1"/>
    <property type="match status" value="1"/>
</dbReference>
<evidence type="ECO:0000259" key="1">
    <source>
        <dbReference type="PROSITE" id="PS50943"/>
    </source>
</evidence>
<accession>K9UR27</accession>
<dbReference type="EMBL" id="CP003601">
    <property type="protein sequence ID" value="AFY97138.1"/>
    <property type="molecule type" value="Genomic_DNA"/>
</dbReference>
<evidence type="ECO:0000313" key="2">
    <source>
        <dbReference type="EMBL" id="AFY97138.1"/>
    </source>
</evidence>
<dbReference type="Proteomes" id="UP000010366">
    <property type="component" value="Plasmid pCHA6605.01"/>
</dbReference>
<feature type="domain" description="HTH cro/C1-type" evidence="1">
    <location>
        <begin position="44"/>
        <end position="100"/>
    </location>
</feature>
<dbReference type="SUPFAM" id="SSF47413">
    <property type="entry name" value="lambda repressor-like DNA-binding domains"/>
    <property type="match status" value="1"/>
</dbReference>
<name>K9UR27_CHAP6</name>
<evidence type="ECO:0000313" key="3">
    <source>
        <dbReference type="Proteomes" id="UP000010366"/>
    </source>
</evidence>
<protein>
    <submittedName>
        <fullName evidence="2">Putative transcription factor, MBF1 like protein</fullName>
    </submittedName>
</protein>
<dbReference type="SMART" id="SM00530">
    <property type="entry name" value="HTH_XRE"/>
    <property type="match status" value="1"/>
</dbReference>
<keyword evidence="3" id="KW-1185">Reference proteome</keyword>
<dbReference type="eggNOG" id="COG1813">
    <property type="taxonomic scope" value="Bacteria"/>
</dbReference>
<dbReference type="GO" id="GO:0003677">
    <property type="term" value="F:DNA binding"/>
    <property type="evidence" value="ECO:0007669"/>
    <property type="project" value="InterPro"/>
</dbReference>
<dbReference type="Pfam" id="PF01381">
    <property type="entry name" value="HTH_3"/>
    <property type="match status" value="1"/>
</dbReference>
<proteinExistence type="predicted"/>
<dbReference type="RefSeq" id="WP_015329022.1">
    <property type="nucleotide sequence ID" value="NC_020053.1"/>
</dbReference>
<dbReference type="KEGG" id="cmp:Cha6605_6315"/>
<dbReference type="InterPro" id="IPR010982">
    <property type="entry name" value="Lambda_DNA-bd_dom_sf"/>
</dbReference>
<dbReference type="InterPro" id="IPR001387">
    <property type="entry name" value="Cro/C1-type_HTH"/>
</dbReference>
<gene>
    <name evidence="2" type="ORF">Cha6605_6315</name>
</gene>
<dbReference type="HOGENOM" id="CLU_066192_21_1_3"/>
<dbReference type="CDD" id="cd00093">
    <property type="entry name" value="HTH_XRE"/>
    <property type="match status" value="1"/>
</dbReference>
<dbReference type="Gene3D" id="1.10.260.40">
    <property type="entry name" value="lambda repressor-like DNA-binding domains"/>
    <property type="match status" value="1"/>
</dbReference>
<keyword evidence="2" id="KW-0614">Plasmid</keyword>
<reference evidence="2 3" key="1">
    <citation type="submission" date="2012-05" db="EMBL/GenBank/DDBJ databases">
        <title>Noncontiguous Finished plasmid 1 of genome of Chamaesiphon sp. PCC 6605.</title>
        <authorList>
            <consortium name="US DOE Joint Genome Institute"/>
            <person name="Gugger M."/>
            <person name="Coursin T."/>
            <person name="Rippka R."/>
            <person name="Tandeau De Marsac N."/>
            <person name="Huntemann M."/>
            <person name="Wei C.-L."/>
            <person name="Han J."/>
            <person name="Detter J.C."/>
            <person name="Han C."/>
            <person name="Tapia R."/>
            <person name="Chen A."/>
            <person name="Kyrpides N."/>
            <person name="Mavromatis K."/>
            <person name="Markowitz V."/>
            <person name="Szeto E."/>
            <person name="Ivanova N."/>
            <person name="Pagani I."/>
            <person name="Pati A."/>
            <person name="Goodwin L."/>
            <person name="Nordberg H.P."/>
            <person name="Cantor M.N."/>
            <person name="Hua S.X."/>
            <person name="Woyke T."/>
            <person name="Kerfeld C.A."/>
        </authorList>
    </citation>
    <scope>NUCLEOTIDE SEQUENCE [LARGE SCALE GENOMIC DNA]</scope>
    <source>
        <strain evidence="3">ATCC 27169 / PCC 6605</strain>
        <plasmid evidence="3">Plasmid pCHA6605.01</plasmid>
    </source>
</reference>